<dbReference type="AlphaFoldDB" id="A0A0D3D1N4"/>
<keyword evidence="2" id="KW-1185">Reference proteome</keyword>
<protein>
    <submittedName>
        <fullName evidence="1">Uncharacterized protein</fullName>
    </submittedName>
</protein>
<evidence type="ECO:0000313" key="1">
    <source>
        <dbReference type="EnsemblPlants" id="Bo6g122290.1"/>
    </source>
</evidence>
<reference evidence="1" key="2">
    <citation type="submission" date="2015-03" db="UniProtKB">
        <authorList>
            <consortium name="EnsemblPlants"/>
        </authorList>
    </citation>
    <scope>IDENTIFICATION</scope>
</reference>
<sequence length="56" mass="6644">MRERGGGYMSIVQNWWNNPNKTGLEKRTQERLQTSFTIIICLCKMQLCIKTILSYF</sequence>
<reference evidence="1 2" key="1">
    <citation type="journal article" date="2014" name="Genome Biol.">
        <title>Transcriptome and methylome profiling reveals relics of genome dominance in the mesopolyploid Brassica oleracea.</title>
        <authorList>
            <person name="Parkin I.A."/>
            <person name="Koh C."/>
            <person name="Tang H."/>
            <person name="Robinson S.J."/>
            <person name="Kagale S."/>
            <person name="Clarke W.E."/>
            <person name="Town C.D."/>
            <person name="Nixon J."/>
            <person name="Krishnakumar V."/>
            <person name="Bidwell S.L."/>
            <person name="Denoeud F."/>
            <person name="Belcram H."/>
            <person name="Links M.G."/>
            <person name="Just J."/>
            <person name="Clarke C."/>
            <person name="Bender T."/>
            <person name="Huebert T."/>
            <person name="Mason A.S."/>
            <person name="Pires J.C."/>
            <person name="Barker G."/>
            <person name="Moore J."/>
            <person name="Walley P.G."/>
            <person name="Manoli S."/>
            <person name="Batley J."/>
            <person name="Edwards D."/>
            <person name="Nelson M.N."/>
            <person name="Wang X."/>
            <person name="Paterson A.H."/>
            <person name="King G."/>
            <person name="Bancroft I."/>
            <person name="Chalhoub B."/>
            <person name="Sharpe A.G."/>
        </authorList>
    </citation>
    <scope>NUCLEOTIDE SEQUENCE</scope>
    <source>
        <strain evidence="1 2">cv. TO1000</strain>
    </source>
</reference>
<organism evidence="1 2">
    <name type="scientific">Brassica oleracea var. oleracea</name>
    <dbReference type="NCBI Taxonomy" id="109376"/>
    <lineage>
        <taxon>Eukaryota</taxon>
        <taxon>Viridiplantae</taxon>
        <taxon>Streptophyta</taxon>
        <taxon>Embryophyta</taxon>
        <taxon>Tracheophyta</taxon>
        <taxon>Spermatophyta</taxon>
        <taxon>Magnoliopsida</taxon>
        <taxon>eudicotyledons</taxon>
        <taxon>Gunneridae</taxon>
        <taxon>Pentapetalae</taxon>
        <taxon>rosids</taxon>
        <taxon>malvids</taxon>
        <taxon>Brassicales</taxon>
        <taxon>Brassicaceae</taxon>
        <taxon>Brassiceae</taxon>
        <taxon>Brassica</taxon>
    </lineage>
</organism>
<dbReference type="Proteomes" id="UP000032141">
    <property type="component" value="Chromosome C6"/>
</dbReference>
<dbReference type="HOGENOM" id="CLU_3017041_0_0_1"/>
<dbReference type="Gramene" id="Bo6g122290.1">
    <property type="protein sequence ID" value="Bo6g122290.1"/>
    <property type="gene ID" value="Bo6g122290"/>
</dbReference>
<dbReference type="EnsemblPlants" id="Bo6g122290.1">
    <property type="protein sequence ID" value="Bo6g122290.1"/>
    <property type="gene ID" value="Bo6g122290"/>
</dbReference>
<proteinExistence type="predicted"/>
<accession>A0A0D3D1N4</accession>
<evidence type="ECO:0000313" key="2">
    <source>
        <dbReference type="Proteomes" id="UP000032141"/>
    </source>
</evidence>
<name>A0A0D3D1N4_BRAOL</name>